<evidence type="ECO:0000313" key="2">
    <source>
        <dbReference type="Proteomes" id="UP001064048"/>
    </source>
</evidence>
<keyword evidence="2" id="KW-1185">Reference proteome</keyword>
<name>A0ACC0JP17_CHOFU</name>
<organism evidence="1 2">
    <name type="scientific">Choristoneura fumiferana</name>
    <name type="common">Spruce budworm moth</name>
    <name type="synonym">Archips fumiferana</name>
    <dbReference type="NCBI Taxonomy" id="7141"/>
    <lineage>
        <taxon>Eukaryota</taxon>
        <taxon>Metazoa</taxon>
        <taxon>Ecdysozoa</taxon>
        <taxon>Arthropoda</taxon>
        <taxon>Hexapoda</taxon>
        <taxon>Insecta</taxon>
        <taxon>Pterygota</taxon>
        <taxon>Neoptera</taxon>
        <taxon>Endopterygota</taxon>
        <taxon>Lepidoptera</taxon>
        <taxon>Glossata</taxon>
        <taxon>Ditrysia</taxon>
        <taxon>Tortricoidea</taxon>
        <taxon>Tortricidae</taxon>
        <taxon>Tortricinae</taxon>
        <taxon>Choristoneura</taxon>
    </lineage>
</organism>
<proteinExistence type="predicted"/>
<sequence>MSGLKMISRSRLLSGVAARWDAANSVQTPKNQVTQYRMASKAITIENINPNILKLEYAVRGPLVIRAAEIEKELEKLTMSGLKMISRSRLLSGVAARWDAANSVQTPKNQVTQYRMASKAITIENINPNILKLEYAVRGPLVIRAAEIEKELEKGAKKPFKRVIKANIGDAHAMGQRPLTFVRQVTY</sequence>
<gene>
    <name evidence="1" type="ORF">MSG28_004889</name>
</gene>
<accession>A0ACC0JP17</accession>
<dbReference type="Proteomes" id="UP001064048">
    <property type="component" value="Chromosome 8"/>
</dbReference>
<evidence type="ECO:0000313" key="1">
    <source>
        <dbReference type="EMBL" id="KAI8425869.1"/>
    </source>
</evidence>
<protein>
    <submittedName>
        <fullName evidence="1">Uncharacterized protein</fullName>
    </submittedName>
</protein>
<comment type="caution">
    <text evidence="1">The sequence shown here is derived from an EMBL/GenBank/DDBJ whole genome shotgun (WGS) entry which is preliminary data.</text>
</comment>
<dbReference type="EMBL" id="CM046108">
    <property type="protein sequence ID" value="KAI8425869.1"/>
    <property type="molecule type" value="Genomic_DNA"/>
</dbReference>
<reference evidence="1 2" key="1">
    <citation type="journal article" date="2022" name="Genome Biol. Evol.">
        <title>The Spruce Budworm Genome: Reconstructing the Evolutionary History of Antifreeze Proteins.</title>
        <authorList>
            <person name="Beliveau C."/>
            <person name="Gagne P."/>
            <person name="Picq S."/>
            <person name="Vernygora O."/>
            <person name="Keeling C.I."/>
            <person name="Pinkney K."/>
            <person name="Doucet D."/>
            <person name="Wen F."/>
            <person name="Johnston J.S."/>
            <person name="Maaroufi H."/>
            <person name="Boyle B."/>
            <person name="Laroche J."/>
            <person name="Dewar K."/>
            <person name="Juretic N."/>
            <person name="Blackburn G."/>
            <person name="Nisole A."/>
            <person name="Brunet B."/>
            <person name="Brandao M."/>
            <person name="Lumley L."/>
            <person name="Duan J."/>
            <person name="Quan G."/>
            <person name="Lucarotti C.J."/>
            <person name="Roe A.D."/>
            <person name="Sperling F.A.H."/>
            <person name="Levesque R.C."/>
            <person name="Cusson M."/>
        </authorList>
    </citation>
    <scope>NUCLEOTIDE SEQUENCE [LARGE SCALE GENOMIC DNA]</scope>
    <source>
        <strain evidence="1">Glfc:IPQL:Cfum</strain>
    </source>
</reference>